<dbReference type="Proteomes" id="UP001307705">
    <property type="component" value="Unassembled WGS sequence"/>
</dbReference>
<protein>
    <submittedName>
        <fullName evidence="1">Uncharacterized protein</fullName>
    </submittedName>
</protein>
<comment type="caution">
    <text evidence="1">The sequence shown here is derived from an EMBL/GenBank/DDBJ whole genome shotgun (WGS) entry which is preliminary data.</text>
</comment>
<keyword evidence="2" id="KW-1185">Reference proteome</keyword>
<dbReference type="EMBL" id="BTPE01000006">
    <property type="protein sequence ID" value="GMQ33754.1"/>
    <property type="molecule type" value="Genomic_DNA"/>
</dbReference>
<proteinExistence type="predicted"/>
<gene>
    <name evidence="1" type="ORF">Ataiwa_20260</name>
</gene>
<sequence>MNILYSRLFELQLLHDFFADGIAQSLSLSPDTSTQNLLKSGRMLLRSIPKGVIALYRAEENLSDPEVRLQVPCRFRFFVSSSNSGFLHTITDWNTPQKDFKTGSFFHFKNIPANASTNPASPETLGFQILDGLRPKELLEQIRIASQPTSVLFRVRDEAGNQISSGKDQSGNPLPLDLLLSPDDLGVFSLRLNVNEKADGIYSLELRNQADTETLYSKSYFLSSDAIGNTALGIIEISYVASPAHLYGPMDYFAVRLKRKSTRWTYIIVNQNKKLNLGTNQLSIRDKGNPPGSPYGVYTFQQDGGAPHPDIQVNNAETVIFKSQVPIPFFENPKLNLELRRTPGNRVLYANLPNPLRNGIAKINGGEAFSEIFVFI</sequence>
<evidence type="ECO:0000313" key="2">
    <source>
        <dbReference type="Proteomes" id="UP001307705"/>
    </source>
</evidence>
<dbReference type="RefSeq" id="WP_338228588.1">
    <property type="nucleotide sequence ID" value="NZ_BTPE01000006.1"/>
</dbReference>
<organism evidence="1 2">
    <name type="scientific">Algoriphagus taiwanensis</name>
    <dbReference type="NCBI Taxonomy" id="1445656"/>
    <lineage>
        <taxon>Bacteria</taxon>
        <taxon>Pseudomonadati</taxon>
        <taxon>Bacteroidota</taxon>
        <taxon>Cytophagia</taxon>
        <taxon>Cytophagales</taxon>
        <taxon>Cyclobacteriaceae</taxon>
        <taxon>Algoriphagus</taxon>
    </lineage>
</organism>
<evidence type="ECO:0000313" key="1">
    <source>
        <dbReference type="EMBL" id="GMQ33754.1"/>
    </source>
</evidence>
<accession>A0ABQ6Q0M0</accession>
<reference evidence="1 2" key="1">
    <citation type="submission" date="2023-08" db="EMBL/GenBank/DDBJ databases">
        <title>Draft genome sequence of Algoriphagus taiwanensis.</title>
        <authorList>
            <person name="Takatani N."/>
            <person name="Hosokawa M."/>
            <person name="Sawabe T."/>
        </authorList>
    </citation>
    <scope>NUCLEOTIDE SEQUENCE [LARGE SCALE GENOMIC DNA]</scope>
    <source>
        <strain evidence="1 2">JCM 19755</strain>
    </source>
</reference>
<name>A0ABQ6Q0M0_9BACT</name>